<dbReference type="Proteomes" id="UP001403385">
    <property type="component" value="Unassembled WGS sequence"/>
</dbReference>
<organism evidence="2 3">
    <name type="scientific">Rapidithrix thailandica</name>
    <dbReference type="NCBI Taxonomy" id="413964"/>
    <lineage>
        <taxon>Bacteria</taxon>
        <taxon>Pseudomonadati</taxon>
        <taxon>Bacteroidota</taxon>
        <taxon>Cytophagia</taxon>
        <taxon>Cytophagales</taxon>
        <taxon>Flammeovirgaceae</taxon>
        <taxon>Rapidithrix</taxon>
    </lineage>
</organism>
<proteinExistence type="predicted"/>
<evidence type="ECO:0000313" key="3">
    <source>
        <dbReference type="Proteomes" id="UP001403385"/>
    </source>
</evidence>
<feature type="chain" id="PRO_5043600557" evidence="1">
    <location>
        <begin position="20"/>
        <end position="87"/>
    </location>
</feature>
<feature type="signal peptide" evidence="1">
    <location>
        <begin position="1"/>
        <end position="19"/>
    </location>
</feature>
<evidence type="ECO:0000313" key="2">
    <source>
        <dbReference type="EMBL" id="MEN7547344.1"/>
    </source>
</evidence>
<gene>
    <name evidence="2" type="ORF">AAG747_05465</name>
</gene>
<dbReference type="Pfam" id="PF20130">
    <property type="entry name" value="DUF6520"/>
    <property type="match status" value="1"/>
</dbReference>
<evidence type="ECO:0000256" key="1">
    <source>
        <dbReference type="SAM" id="SignalP"/>
    </source>
</evidence>
<keyword evidence="3" id="KW-1185">Reference proteome</keyword>
<dbReference type="InterPro" id="IPR045391">
    <property type="entry name" value="DUF6520"/>
</dbReference>
<dbReference type="RefSeq" id="WP_346820128.1">
    <property type="nucleotide sequence ID" value="NZ_JBDKWZ010000002.1"/>
</dbReference>
<name>A0AAW9S368_9BACT</name>
<reference evidence="2 3" key="1">
    <citation type="submission" date="2024-04" db="EMBL/GenBank/DDBJ databases">
        <title>Novel genus in family Flammeovirgaceae.</title>
        <authorList>
            <person name="Nguyen T.H."/>
            <person name="Vuong T.Q."/>
            <person name="Le H."/>
            <person name="Kim S.-G."/>
        </authorList>
    </citation>
    <scope>NUCLEOTIDE SEQUENCE [LARGE SCALE GENOMIC DNA]</scope>
    <source>
        <strain evidence="2 3">JCM 23209</strain>
    </source>
</reference>
<dbReference type="EMBL" id="JBDKWZ010000002">
    <property type="protein sequence ID" value="MEN7547344.1"/>
    <property type="molecule type" value="Genomic_DNA"/>
</dbReference>
<comment type="caution">
    <text evidence="2">The sequence shown here is derived from an EMBL/GenBank/DDBJ whole genome shotgun (WGS) entry which is preliminary data.</text>
</comment>
<keyword evidence="1" id="KW-0732">Signal</keyword>
<accession>A0AAW9S368</accession>
<dbReference type="AlphaFoldDB" id="A0AAW9S368"/>
<protein>
    <submittedName>
        <fullName evidence="2">DUF6520 family protein</fullName>
    </submittedName>
</protein>
<sequence>MKHLFSLFVAAFATGIAFAFHSPQEPEERLFAKSEGQWVEITGQQLGTDYHCVSSSQVCTARFENDVPIEEEMIPESRVNGAYTPAP</sequence>